<organism evidence="2 3">
    <name type="scientific">Natrinema salsiterrestre</name>
    <dbReference type="NCBI Taxonomy" id="2950540"/>
    <lineage>
        <taxon>Archaea</taxon>
        <taxon>Methanobacteriati</taxon>
        <taxon>Methanobacteriota</taxon>
        <taxon>Stenosarchaea group</taxon>
        <taxon>Halobacteria</taxon>
        <taxon>Halobacteriales</taxon>
        <taxon>Natrialbaceae</taxon>
        <taxon>Natrinema</taxon>
    </lineage>
</organism>
<gene>
    <name evidence="2" type="ORF">NDI89_08085</name>
</gene>
<dbReference type="Proteomes" id="UP001154061">
    <property type="component" value="Unassembled WGS sequence"/>
</dbReference>
<evidence type="ECO:0000313" key="3">
    <source>
        <dbReference type="Proteomes" id="UP001154061"/>
    </source>
</evidence>
<sequence length="69" mass="7363">MLDTVVELVLELGFDTLLDRNENRTLAQQLCLFAGLVFVLIAIALWVTSGPLYGLAAGVVALALLLYGA</sequence>
<accession>A0A9Q4Q086</accession>
<dbReference type="AlphaFoldDB" id="A0A9Q4Q086"/>
<protein>
    <submittedName>
        <fullName evidence="2">Uncharacterized protein</fullName>
    </submittedName>
</protein>
<keyword evidence="1" id="KW-1133">Transmembrane helix</keyword>
<keyword evidence="1" id="KW-0472">Membrane</keyword>
<comment type="caution">
    <text evidence="2">The sequence shown here is derived from an EMBL/GenBank/DDBJ whole genome shotgun (WGS) entry which is preliminary data.</text>
</comment>
<dbReference type="RefSeq" id="WP_277521030.1">
    <property type="nucleotide sequence ID" value="NZ_JAMQOT010000002.1"/>
</dbReference>
<name>A0A9Q4Q086_9EURY</name>
<keyword evidence="3" id="KW-1185">Reference proteome</keyword>
<reference evidence="2" key="1">
    <citation type="submission" date="2022-06" db="EMBL/GenBank/DDBJ databases">
        <title>Natrinema sp. a new haloarchaeum isolate from saline soil.</title>
        <authorList>
            <person name="Strakova D."/>
            <person name="Galisteo C."/>
            <person name="Sanchez-Porro C."/>
            <person name="Ventosa A."/>
        </authorList>
    </citation>
    <scope>NUCLEOTIDE SEQUENCE</scope>
    <source>
        <strain evidence="2">S1CR25-10</strain>
    </source>
</reference>
<proteinExistence type="predicted"/>
<keyword evidence="1" id="KW-0812">Transmembrane</keyword>
<feature type="transmembrane region" description="Helical" evidence="1">
    <location>
        <begin position="30"/>
        <end position="46"/>
    </location>
</feature>
<feature type="transmembrane region" description="Helical" evidence="1">
    <location>
        <begin position="52"/>
        <end position="68"/>
    </location>
</feature>
<evidence type="ECO:0000313" key="2">
    <source>
        <dbReference type="EMBL" id="MDF9745544.1"/>
    </source>
</evidence>
<evidence type="ECO:0000256" key="1">
    <source>
        <dbReference type="SAM" id="Phobius"/>
    </source>
</evidence>
<dbReference type="EMBL" id="JAMQOT010000002">
    <property type="protein sequence ID" value="MDF9745544.1"/>
    <property type="molecule type" value="Genomic_DNA"/>
</dbReference>